<feature type="domain" description="Response regulatory" evidence="14">
    <location>
        <begin position="509"/>
        <end position="627"/>
    </location>
</feature>
<dbReference type="Pfam" id="PF02518">
    <property type="entry name" value="HATPase_c"/>
    <property type="match status" value="1"/>
</dbReference>
<evidence type="ECO:0000256" key="6">
    <source>
        <dbReference type="ARBA" id="ARBA00022777"/>
    </source>
</evidence>
<evidence type="ECO:0000256" key="7">
    <source>
        <dbReference type="ARBA" id="ARBA00023012"/>
    </source>
</evidence>
<comment type="similarity">
    <text evidence="2">In the N-terminal section; belongs to the phytochrome family.</text>
</comment>
<feature type="modified residue" description="4-aspartylphosphate" evidence="10">
    <location>
        <position position="558"/>
    </location>
</feature>
<keyword evidence="11" id="KW-0175">Coiled coil</keyword>
<evidence type="ECO:0000313" key="15">
    <source>
        <dbReference type="EMBL" id="SDM87562.1"/>
    </source>
</evidence>
<dbReference type="InterPro" id="IPR036097">
    <property type="entry name" value="HisK_dim/P_sf"/>
</dbReference>
<evidence type="ECO:0000256" key="11">
    <source>
        <dbReference type="SAM" id="Coils"/>
    </source>
</evidence>
<evidence type="ECO:0000256" key="4">
    <source>
        <dbReference type="ARBA" id="ARBA00018672"/>
    </source>
</evidence>
<dbReference type="InterPro" id="IPR011006">
    <property type="entry name" value="CheY-like_superfamily"/>
</dbReference>
<comment type="function">
    <text evidence="8">May play the central regulatory role in sporulation. It may be an element of the effector pathway responsible for the activation of sporulation genes in response to nutritional stress. Spo0A may act in concert with spo0H (a sigma factor) to control the expression of some genes that are critical to the sporulation process.</text>
</comment>
<feature type="transmembrane region" description="Helical" evidence="12">
    <location>
        <begin position="73"/>
        <end position="90"/>
    </location>
</feature>
<evidence type="ECO:0000256" key="8">
    <source>
        <dbReference type="ARBA" id="ARBA00024867"/>
    </source>
</evidence>
<dbReference type="InterPro" id="IPR001789">
    <property type="entry name" value="Sig_transdc_resp-reg_receiver"/>
</dbReference>
<evidence type="ECO:0000256" key="3">
    <source>
        <dbReference type="ARBA" id="ARBA00012438"/>
    </source>
</evidence>
<sequence>MDFILRYPRISYEMAAIIFDSIIIIYSWNQSLRHVKTAKAFKATAISCLLLVLSEVSLPYILELDSSFDLLKAFVNSIQFFFALTTMYNFSRYMEYYTLSNTSKIIIRFNILVLIVSLALIISNPFTYLIDYYDNATNTFVNQKYYIIIGYLPAMYFSIYAMYVYVRGFKKMYHRERVAFIITFIMSLFGAIAQPLLHGQLKIIGLFSSFGLFILYLSLETRDYNSLSETMNELKEANETAQNANRAKSSFLANMSHEIRTPMNAMLGINEIIINSTKEENVSSYANDMKIAGNSLLHIINDVLDISKIEAGKLEIVETEYHLTELLDELKFTYGLKAQMKNLDFIFDIDEDLPDLLIGDESHLRQILSNILSNAIKFTKTGEVRFSAFGIKSSTDIKFTFVVSDTGIGIKEEDLPYLFESFKRVDMENTRNIEGTGLGLSITKRLLDNMDGKISVRSSYGDGTIITIKVDQFVADDLTIREYRKVLRENFDAEEDKKLKSTPNLKGMKLLIVDDNDINIKVATAFFELTGASIFSFNDSLEALKDLQKNKYDLIFLDDLMPKLSGPGLLKRLRGLTTCPNNQTPVVIMTANTNVEDKANYSNMGFDGFLAKPMQMEEVNELLNTLLNT</sequence>
<keyword evidence="5 10" id="KW-0597">Phosphoprotein</keyword>
<organism evidence="15 16">
    <name type="scientific">Lachnospira pectinoschiza</name>
    <dbReference type="NCBI Taxonomy" id="28052"/>
    <lineage>
        <taxon>Bacteria</taxon>
        <taxon>Bacillati</taxon>
        <taxon>Bacillota</taxon>
        <taxon>Clostridia</taxon>
        <taxon>Lachnospirales</taxon>
        <taxon>Lachnospiraceae</taxon>
        <taxon>Lachnospira</taxon>
    </lineage>
</organism>
<evidence type="ECO:0000256" key="2">
    <source>
        <dbReference type="ARBA" id="ARBA00006402"/>
    </source>
</evidence>
<keyword evidence="16" id="KW-1185">Reference proteome</keyword>
<dbReference type="PROSITE" id="PS50110">
    <property type="entry name" value="RESPONSE_REGULATORY"/>
    <property type="match status" value="1"/>
</dbReference>
<dbReference type="AlphaFoldDB" id="A0A1G9WSK8"/>
<protein>
    <recommendedName>
        <fullName evidence="9">Circadian input-output histidine kinase CikA</fullName>
        <ecNumber evidence="3">2.7.13.3</ecNumber>
    </recommendedName>
    <alternativeName>
        <fullName evidence="4">Stage 0 sporulation protein A homolog</fullName>
    </alternativeName>
</protein>
<dbReference type="EMBL" id="FNHZ01000003">
    <property type="protein sequence ID" value="SDM87562.1"/>
    <property type="molecule type" value="Genomic_DNA"/>
</dbReference>
<dbReference type="Gene3D" id="3.40.50.2300">
    <property type="match status" value="1"/>
</dbReference>
<dbReference type="SMART" id="SM00387">
    <property type="entry name" value="HATPase_c"/>
    <property type="match status" value="1"/>
</dbReference>
<dbReference type="Gene3D" id="3.30.565.10">
    <property type="entry name" value="Histidine kinase-like ATPase, C-terminal domain"/>
    <property type="match status" value="1"/>
</dbReference>
<keyword evidence="12" id="KW-0812">Transmembrane</keyword>
<feature type="transmembrane region" description="Helical" evidence="12">
    <location>
        <begin position="12"/>
        <end position="28"/>
    </location>
</feature>
<evidence type="ECO:0000256" key="12">
    <source>
        <dbReference type="SAM" id="Phobius"/>
    </source>
</evidence>
<keyword evidence="12" id="KW-1133">Transmembrane helix</keyword>
<dbReference type="Pfam" id="PF00072">
    <property type="entry name" value="Response_reg"/>
    <property type="match status" value="1"/>
</dbReference>
<feature type="domain" description="Histidine kinase" evidence="13">
    <location>
        <begin position="254"/>
        <end position="474"/>
    </location>
</feature>
<evidence type="ECO:0000259" key="14">
    <source>
        <dbReference type="PROSITE" id="PS50110"/>
    </source>
</evidence>
<feature type="transmembrane region" description="Helical" evidence="12">
    <location>
        <begin position="145"/>
        <end position="166"/>
    </location>
</feature>
<evidence type="ECO:0000259" key="13">
    <source>
        <dbReference type="PROSITE" id="PS50109"/>
    </source>
</evidence>
<keyword evidence="7" id="KW-0902">Two-component regulatory system</keyword>
<feature type="transmembrane region" description="Helical" evidence="12">
    <location>
        <begin position="178"/>
        <end position="197"/>
    </location>
</feature>
<evidence type="ECO:0000256" key="1">
    <source>
        <dbReference type="ARBA" id="ARBA00000085"/>
    </source>
</evidence>
<reference evidence="16" key="1">
    <citation type="submission" date="2016-10" db="EMBL/GenBank/DDBJ databases">
        <authorList>
            <person name="Varghese N."/>
            <person name="Submissions S."/>
        </authorList>
    </citation>
    <scope>NUCLEOTIDE SEQUENCE [LARGE SCALE GENOMIC DNA]</scope>
    <source>
        <strain evidence="16">M83</strain>
    </source>
</reference>
<feature type="transmembrane region" description="Helical" evidence="12">
    <location>
        <begin position="40"/>
        <end position="61"/>
    </location>
</feature>
<dbReference type="PANTHER" id="PTHR45339:SF1">
    <property type="entry name" value="HYBRID SIGNAL TRANSDUCTION HISTIDINE KINASE J"/>
    <property type="match status" value="1"/>
</dbReference>
<name>A0A1G9WSK8_9FIRM</name>
<dbReference type="SUPFAM" id="SSF52172">
    <property type="entry name" value="CheY-like"/>
    <property type="match status" value="1"/>
</dbReference>
<dbReference type="FunFam" id="3.30.565.10:FF:000010">
    <property type="entry name" value="Sensor histidine kinase RcsC"/>
    <property type="match status" value="1"/>
</dbReference>
<dbReference type="SMART" id="SM00388">
    <property type="entry name" value="HisKA"/>
    <property type="match status" value="1"/>
</dbReference>
<dbReference type="SMART" id="SM00448">
    <property type="entry name" value="REC"/>
    <property type="match status" value="1"/>
</dbReference>
<dbReference type="RefSeq" id="WP_074521480.1">
    <property type="nucleotide sequence ID" value="NZ_FNHZ01000003.1"/>
</dbReference>
<dbReference type="SUPFAM" id="SSF55874">
    <property type="entry name" value="ATPase domain of HSP90 chaperone/DNA topoisomerase II/histidine kinase"/>
    <property type="match status" value="1"/>
</dbReference>
<dbReference type="Pfam" id="PF00512">
    <property type="entry name" value="HisKA"/>
    <property type="match status" value="1"/>
</dbReference>
<evidence type="ECO:0000256" key="10">
    <source>
        <dbReference type="PROSITE-ProRule" id="PRU00169"/>
    </source>
</evidence>
<dbReference type="InterPro" id="IPR003661">
    <property type="entry name" value="HisK_dim/P_dom"/>
</dbReference>
<evidence type="ECO:0000256" key="5">
    <source>
        <dbReference type="ARBA" id="ARBA00022553"/>
    </source>
</evidence>
<dbReference type="CDD" id="cd16922">
    <property type="entry name" value="HATPase_EvgS-ArcB-TorS-like"/>
    <property type="match status" value="1"/>
</dbReference>
<evidence type="ECO:0000313" key="16">
    <source>
        <dbReference type="Proteomes" id="UP000187651"/>
    </source>
</evidence>
<dbReference type="PANTHER" id="PTHR45339">
    <property type="entry name" value="HYBRID SIGNAL TRANSDUCTION HISTIDINE KINASE J"/>
    <property type="match status" value="1"/>
</dbReference>
<feature type="transmembrane region" description="Helical" evidence="12">
    <location>
        <begin position="111"/>
        <end position="133"/>
    </location>
</feature>
<dbReference type="CDD" id="cd00082">
    <property type="entry name" value="HisKA"/>
    <property type="match status" value="1"/>
</dbReference>
<keyword evidence="12" id="KW-0472">Membrane</keyword>
<dbReference type="Proteomes" id="UP000187651">
    <property type="component" value="Unassembled WGS sequence"/>
</dbReference>
<dbReference type="CDD" id="cd17546">
    <property type="entry name" value="REC_hyHK_CKI1_RcsC-like"/>
    <property type="match status" value="1"/>
</dbReference>
<accession>A0A1G9WSK8</accession>
<dbReference type="Gene3D" id="1.10.287.130">
    <property type="match status" value="1"/>
</dbReference>
<feature type="coiled-coil region" evidence="11">
    <location>
        <begin position="217"/>
        <end position="254"/>
    </location>
</feature>
<evidence type="ECO:0000256" key="9">
    <source>
        <dbReference type="ARBA" id="ARBA00074306"/>
    </source>
</evidence>
<dbReference type="GO" id="GO:0000155">
    <property type="term" value="F:phosphorelay sensor kinase activity"/>
    <property type="evidence" value="ECO:0007669"/>
    <property type="project" value="InterPro"/>
</dbReference>
<dbReference type="InterPro" id="IPR003594">
    <property type="entry name" value="HATPase_dom"/>
</dbReference>
<dbReference type="EC" id="2.7.13.3" evidence="3"/>
<keyword evidence="6 15" id="KW-0418">Kinase</keyword>
<dbReference type="OrthoDB" id="9813048at2"/>
<comment type="catalytic activity">
    <reaction evidence="1">
        <text>ATP + protein L-histidine = ADP + protein N-phospho-L-histidine.</text>
        <dbReference type="EC" id="2.7.13.3"/>
    </reaction>
</comment>
<dbReference type="InterPro" id="IPR005467">
    <property type="entry name" value="His_kinase_dom"/>
</dbReference>
<dbReference type="InterPro" id="IPR004358">
    <property type="entry name" value="Sig_transdc_His_kin-like_C"/>
</dbReference>
<dbReference type="PRINTS" id="PR00344">
    <property type="entry name" value="BCTRLSENSOR"/>
</dbReference>
<dbReference type="SUPFAM" id="SSF47384">
    <property type="entry name" value="Homodimeric domain of signal transducing histidine kinase"/>
    <property type="match status" value="1"/>
</dbReference>
<dbReference type="PROSITE" id="PS50109">
    <property type="entry name" value="HIS_KIN"/>
    <property type="match status" value="1"/>
</dbReference>
<proteinExistence type="inferred from homology"/>
<dbReference type="InterPro" id="IPR036890">
    <property type="entry name" value="HATPase_C_sf"/>
</dbReference>
<keyword evidence="6 15" id="KW-0808">Transferase</keyword>
<gene>
    <name evidence="15" type="ORF">SAMN05216544_1331</name>
</gene>